<sequence length="296" mass="35316">MDITVIVTAFNRKEYLDNAIRSLENQTFKDFETILITNFDFGINKYKIKIKHIKLTENEMKNYGEYLSNIVSIAKGKIISFLEDDDLFYDNKLEFIYNLFKNNKDLVYYHNRSIFVDKNYKEIKKSNNNPDFNMSSITIKKSIINNDYLKQIKISPDTFMYSSALESKKKIIIGKEILTKFMSHKSTSHIVENDFNIYIKKRIELTETFNNEYKKFLQFFKSKKARNHIKALIFTHSLMLYSFNKNNKPYYFSNFLFYNKGSKIFPIFEYISLLIFGNYARKILNSQRQKINAKLS</sequence>
<dbReference type="EMBL" id="CP133772">
    <property type="protein sequence ID" value="WYY00194.1"/>
    <property type="molecule type" value="Genomic_DNA"/>
</dbReference>
<evidence type="ECO:0000259" key="1">
    <source>
        <dbReference type="Pfam" id="PF00535"/>
    </source>
</evidence>
<gene>
    <name evidence="2" type="ORF">OXIME_000751</name>
</gene>
<dbReference type="InterPro" id="IPR001173">
    <property type="entry name" value="Glyco_trans_2-like"/>
</dbReference>
<dbReference type="RefSeq" id="WP_393972144.1">
    <property type="nucleotide sequence ID" value="NZ_CP133772.1"/>
</dbReference>
<feature type="domain" description="Glycosyltransferase 2-like" evidence="1">
    <location>
        <begin position="4"/>
        <end position="134"/>
    </location>
</feature>
<protein>
    <submittedName>
        <fullName evidence="2">Glycosyltransferase family 2 protein</fullName>
    </submittedName>
</protein>
<dbReference type="AlphaFoldDB" id="A0AAX4NFZ2"/>
<proteinExistence type="predicted"/>
<name>A0AAX4NFZ2_9ARCH</name>
<reference evidence="2 3" key="1">
    <citation type="submission" date="2023-09" db="EMBL/GenBank/DDBJ databases">
        <authorList>
            <person name="Golyshina O.V."/>
            <person name="Lunev E.A."/>
            <person name="Bargiela R."/>
            <person name="Gaines M.C."/>
            <person name="Daum B."/>
            <person name="Bale N.J."/>
            <person name="Koenen M."/>
            <person name="Sinninghe Damst J.S."/>
            <person name="Yakimov M."/>
            <person name="Golyshin P.N."/>
        </authorList>
    </citation>
    <scope>NUCLEOTIDE SEQUENCE [LARGE SCALE GENOMIC DNA]</scope>
    <source>
        <strain evidence="2 3">M1</strain>
    </source>
</reference>
<dbReference type="KEGG" id="omr:OXIME_000751"/>
<evidence type="ECO:0000313" key="3">
    <source>
        <dbReference type="Proteomes" id="UP001451606"/>
    </source>
</evidence>
<dbReference type="Proteomes" id="UP001451606">
    <property type="component" value="Chromosome"/>
</dbReference>
<dbReference type="CDD" id="cd00761">
    <property type="entry name" value="Glyco_tranf_GTA_type"/>
    <property type="match status" value="1"/>
</dbReference>
<dbReference type="GeneID" id="95967483"/>
<accession>A0AAX4NFZ2</accession>
<dbReference type="PANTHER" id="PTHR22916">
    <property type="entry name" value="GLYCOSYLTRANSFERASE"/>
    <property type="match status" value="1"/>
</dbReference>
<dbReference type="SUPFAM" id="SSF53448">
    <property type="entry name" value="Nucleotide-diphospho-sugar transferases"/>
    <property type="match status" value="1"/>
</dbReference>
<dbReference type="Gene3D" id="3.90.550.10">
    <property type="entry name" value="Spore Coat Polysaccharide Biosynthesis Protein SpsA, Chain A"/>
    <property type="match status" value="1"/>
</dbReference>
<dbReference type="Pfam" id="PF00535">
    <property type="entry name" value="Glycos_transf_2"/>
    <property type="match status" value="1"/>
</dbReference>
<organism evidence="2 3">
    <name type="scientific">Oxyplasma meridianum</name>
    <dbReference type="NCBI Taxonomy" id="3073602"/>
    <lineage>
        <taxon>Archaea</taxon>
        <taxon>Methanobacteriati</taxon>
        <taxon>Thermoplasmatota</taxon>
        <taxon>Thermoplasmata</taxon>
        <taxon>Thermoplasmatales</taxon>
        <taxon>Thermoplasmataceae</taxon>
        <taxon>Oxyplasma</taxon>
    </lineage>
</organism>
<keyword evidence="3" id="KW-1185">Reference proteome</keyword>
<evidence type="ECO:0000313" key="2">
    <source>
        <dbReference type="EMBL" id="WYY00194.1"/>
    </source>
</evidence>
<dbReference type="InterPro" id="IPR029044">
    <property type="entry name" value="Nucleotide-diphossugar_trans"/>
</dbReference>